<dbReference type="EMBL" id="CP163302">
    <property type="protein sequence ID" value="XDP45160.1"/>
    <property type="molecule type" value="Genomic_DNA"/>
</dbReference>
<dbReference type="RefSeq" id="WP_369045734.1">
    <property type="nucleotide sequence ID" value="NZ_CP163302.1"/>
</dbReference>
<dbReference type="AlphaFoldDB" id="A0AB39L482"/>
<dbReference type="InterPro" id="IPR036412">
    <property type="entry name" value="HAD-like_sf"/>
</dbReference>
<dbReference type="KEGG" id="spue:AB5L97_18155"/>
<dbReference type="SFLD" id="SFLDG01129">
    <property type="entry name" value="C1.5:_HAD__Beta-PGM__Phosphata"/>
    <property type="match status" value="1"/>
</dbReference>
<dbReference type="Gene3D" id="3.40.50.1000">
    <property type="entry name" value="HAD superfamily/HAD-like"/>
    <property type="match status" value="1"/>
</dbReference>
<dbReference type="SFLD" id="SFLDS00003">
    <property type="entry name" value="Haloacid_Dehalogenase"/>
    <property type="match status" value="1"/>
</dbReference>
<dbReference type="InterPro" id="IPR023214">
    <property type="entry name" value="HAD_sf"/>
</dbReference>
<protein>
    <submittedName>
        <fullName evidence="1">HAD family hydrolase</fullName>
    </submittedName>
</protein>
<dbReference type="Pfam" id="PF00702">
    <property type="entry name" value="Hydrolase"/>
    <property type="match status" value="1"/>
</dbReference>
<reference evidence="1" key="1">
    <citation type="submission" date="2024-07" db="EMBL/GenBank/DDBJ databases">
        <authorList>
            <person name="fu j."/>
        </authorList>
    </citation>
    <scope>NUCLEOTIDE SEQUENCE</scope>
    <source>
        <strain evidence="1">P10A9</strain>
    </source>
</reference>
<dbReference type="GO" id="GO:0005829">
    <property type="term" value="C:cytosol"/>
    <property type="evidence" value="ECO:0007669"/>
    <property type="project" value="TreeGrafter"/>
</dbReference>
<sequence>MITLVACDMAGTTIDEHGSVYRALADAVEEIAGTRPSEADVQHWMGADKAEAIEALVRTVGGVPTPELVLSGFARFKAMLAKYYGQQPPVALPGVEEALASLRERGVKVALTTGFSRDVAEPLLAGLGWAVAPGAADPTRRGAAHDDAPADGAAPRLVLDAVVCSDEVAAGRPAPYMIHRAMERTGVQDVREVLAAGDTVNDLLAATRAGVTAVGVLTGKLGRADLEAHPHTYIVDGVRDLPALLA</sequence>
<dbReference type="GO" id="GO:0008967">
    <property type="term" value="F:phosphoglycolate phosphatase activity"/>
    <property type="evidence" value="ECO:0007669"/>
    <property type="project" value="TreeGrafter"/>
</dbReference>
<keyword evidence="1" id="KW-0378">Hydrolase</keyword>
<name>A0AB39L482_9MICC</name>
<dbReference type="InterPro" id="IPR050155">
    <property type="entry name" value="HAD-like_hydrolase_sf"/>
</dbReference>
<gene>
    <name evidence="1" type="ORF">AB5L97_18155</name>
</gene>
<dbReference type="SUPFAM" id="SSF56784">
    <property type="entry name" value="HAD-like"/>
    <property type="match status" value="1"/>
</dbReference>
<accession>A0AB39L482</accession>
<dbReference type="GO" id="GO:0006281">
    <property type="term" value="P:DNA repair"/>
    <property type="evidence" value="ECO:0007669"/>
    <property type="project" value="TreeGrafter"/>
</dbReference>
<organism evidence="1">
    <name type="scientific">Sinomonas puerhi</name>
    <dbReference type="NCBI Taxonomy" id="3238584"/>
    <lineage>
        <taxon>Bacteria</taxon>
        <taxon>Bacillati</taxon>
        <taxon>Actinomycetota</taxon>
        <taxon>Actinomycetes</taxon>
        <taxon>Micrococcales</taxon>
        <taxon>Micrococcaceae</taxon>
        <taxon>Sinomonas</taxon>
    </lineage>
</organism>
<dbReference type="PANTHER" id="PTHR43434">
    <property type="entry name" value="PHOSPHOGLYCOLATE PHOSPHATASE"/>
    <property type="match status" value="1"/>
</dbReference>
<evidence type="ECO:0000313" key="1">
    <source>
        <dbReference type="EMBL" id="XDP45160.1"/>
    </source>
</evidence>
<proteinExistence type="predicted"/>
<dbReference type="PANTHER" id="PTHR43434:SF19">
    <property type="entry name" value="PHOSPHONOACETALDEHYDE HYDROLASE"/>
    <property type="match status" value="1"/>
</dbReference>